<dbReference type="EMBL" id="JAKROA010000009">
    <property type="protein sequence ID" value="KAL5105188.1"/>
    <property type="molecule type" value="Genomic_DNA"/>
</dbReference>
<dbReference type="InterPro" id="IPR032466">
    <property type="entry name" value="Metal_Hydrolase"/>
</dbReference>
<name>A0ABR4Q734_9CEST</name>
<evidence type="ECO:0000256" key="3">
    <source>
        <dbReference type="ARBA" id="ARBA00006676"/>
    </source>
</evidence>
<dbReference type="InterPro" id="IPR006330">
    <property type="entry name" value="Ado/ade_deaminase"/>
</dbReference>
<feature type="domain" description="Adenosine deaminase" evidence="9">
    <location>
        <begin position="6"/>
        <end position="316"/>
    </location>
</feature>
<dbReference type="InterPro" id="IPR001365">
    <property type="entry name" value="A_deaminase_dom"/>
</dbReference>
<accession>A0ABR4Q734</accession>
<dbReference type="SUPFAM" id="SSF51556">
    <property type="entry name" value="Metallo-dependent hydrolases"/>
    <property type="match status" value="1"/>
</dbReference>
<evidence type="ECO:0000256" key="1">
    <source>
        <dbReference type="ARBA" id="ARBA00001947"/>
    </source>
</evidence>
<evidence type="ECO:0000256" key="7">
    <source>
        <dbReference type="ARBA" id="ARBA00022801"/>
    </source>
</evidence>
<evidence type="ECO:0000256" key="2">
    <source>
        <dbReference type="ARBA" id="ARBA00004296"/>
    </source>
</evidence>
<comment type="cofactor">
    <cofactor evidence="1">
        <name>Zn(2+)</name>
        <dbReference type="ChEBI" id="CHEBI:29105"/>
    </cofactor>
</comment>
<dbReference type="InterPro" id="IPR006650">
    <property type="entry name" value="A/AMP_deam_AS"/>
</dbReference>
<keyword evidence="8" id="KW-0862">Zinc</keyword>
<sequence length="322" mass="35499">MKTNGKYARKRGIYVPGCNADEFAGKLVVTQPNSLNSFLKKFDYIIPPIAGDKEAITQVTLDFVEDCVNRGGHCYVEPRFSPHILAGDKLSAEEVTKTVLDALKCGGARHELQWRAILCMMRGNPEWSDEIVAIAKTFKSHGVVAVDVAGDDAPCDGTNTDPRIKNAFKKAKEEGLHCIAHAGENGSAASVTEAVHEMFAERIGHGYHILDDLAVYKDMRERNIHFEVCPLSSKLTGSAPSDWSSHPIVRFEADRVSYSISTDDPTVTGQWLQAEKRMLAMNMVLEGEQFHLANLRAAEASFLEPEDKAALVQHLNDHASCF</sequence>
<gene>
    <name evidence="10" type="ORF">TcWFU_004936</name>
</gene>
<dbReference type="PANTHER" id="PTHR11409">
    <property type="entry name" value="ADENOSINE DEAMINASE"/>
    <property type="match status" value="1"/>
</dbReference>
<protein>
    <recommendedName>
        <fullName evidence="5">Adenosine deaminase</fullName>
        <ecNumber evidence="4">3.5.4.4</ecNumber>
    </recommendedName>
</protein>
<evidence type="ECO:0000259" key="9">
    <source>
        <dbReference type="Pfam" id="PF00962"/>
    </source>
</evidence>
<evidence type="ECO:0000256" key="6">
    <source>
        <dbReference type="ARBA" id="ARBA00022723"/>
    </source>
</evidence>
<comment type="similarity">
    <text evidence="3">Belongs to the metallo-dependent hydrolases superfamily. Adenosine and AMP deaminases family.</text>
</comment>
<comment type="caution">
    <text evidence="10">The sequence shown here is derived from an EMBL/GenBank/DDBJ whole genome shotgun (WGS) entry which is preliminary data.</text>
</comment>
<evidence type="ECO:0000256" key="4">
    <source>
        <dbReference type="ARBA" id="ARBA00012784"/>
    </source>
</evidence>
<organism evidence="10 11">
    <name type="scientific">Taenia crassiceps</name>
    <dbReference type="NCBI Taxonomy" id="6207"/>
    <lineage>
        <taxon>Eukaryota</taxon>
        <taxon>Metazoa</taxon>
        <taxon>Spiralia</taxon>
        <taxon>Lophotrochozoa</taxon>
        <taxon>Platyhelminthes</taxon>
        <taxon>Cestoda</taxon>
        <taxon>Eucestoda</taxon>
        <taxon>Cyclophyllidea</taxon>
        <taxon>Taeniidae</taxon>
        <taxon>Taenia</taxon>
    </lineage>
</organism>
<proteinExistence type="inferred from homology"/>
<dbReference type="PANTHER" id="PTHR11409:SF43">
    <property type="entry name" value="ADENOSINE DEAMINASE"/>
    <property type="match status" value="1"/>
</dbReference>
<dbReference type="Gene3D" id="3.20.20.140">
    <property type="entry name" value="Metal-dependent hydrolases"/>
    <property type="match status" value="1"/>
</dbReference>
<evidence type="ECO:0000313" key="10">
    <source>
        <dbReference type="EMBL" id="KAL5105188.1"/>
    </source>
</evidence>
<comment type="subcellular location">
    <subcellularLocation>
        <location evidence="2">Cell membrane</location>
        <topology evidence="2">Peripheral membrane protein</topology>
        <orientation evidence="2">Extracellular side</orientation>
    </subcellularLocation>
</comment>
<dbReference type="Proteomes" id="UP001651158">
    <property type="component" value="Unassembled WGS sequence"/>
</dbReference>
<evidence type="ECO:0000256" key="8">
    <source>
        <dbReference type="ARBA" id="ARBA00022833"/>
    </source>
</evidence>
<keyword evidence="6" id="KW-0479">Metal-binding</keyword>
<reference evidence="10 11" key="1">
    <citation type="journal article" date="2022" name="Front. Cell. Infect. Microbiol.">
        <title>The Genomes of Two Strains of Taenia crassiceps the Animal Model for the Study of Human Cysticercosis.</title>
        <authorList>
            <person name="Bobes R.J."/>
            <person name="Estrada K."/>
            <person name="Rios-Valencia D.G."/>
            <person name="Calderon-Gallegos A."/>
            <person name="de la Torre P."/>
            <person name="Carrero J.C."/>
            <person name="Sanchez-Flores A."/>
            <person name="Laclette J.P."/>
        </authorList>
    </citation>
    <scope>NUCLEOTIDE SEQUENCE [LARGE SCALE GENOMIC DNA]</scope>
    <source>
        <strain evidence="10">WFUcys</strain>
    </source>
</reference>
<dbReference type="NCBIfam" id="TIGR01430">
    <property type="entry name" value="aden_deam"/>
    <property type="match status" value="1"/>
</dbReference>
<evidence type="ECO:0000256" key="5">
    <source>
        <dbReference type="ARBA" id="ARBA00018099"/>
    </source>
</evidence>
<dbReference type="EC" id="3.5.4.4" evidence="4"/>
<dbReference type="Pfam" id="PF00962">
    <property type="entry name" value="A_deaminase"/>
    <property type="match status" value="1"/>
</dbReference>
<keyword evidence="11" id="KW-1185">Reference proteome</keyword>
<evidence type="ECO:0000313" key="11">
    <source>
        <dbReference type="Proteomes" id="UP001651158"/>
    </source>
</evidence>
<dbReference type="PROSITE" id="PS00485">
    <property type="entry name" value="A_DEAMINASE"/>
    <property type="match status" value="1"/>
</dbReference>
<keyword evidence="7" id="KW-0378">Hydrolase</keyword>